<evidence type="ECO:0000256" key="1">
    <source>
        <dbReference type="SAM" id="MobiDB-lite"/>
    </source>
</evidence>
<dbReference type="EMBL" id="NMUH01006204">
    <property type="protein sequence ID" value="MQM14723.1"/>
    <property type="molecule type" value="Genomic_DNA"/>
</dbReference>
<feature type="compositionally biased region" description="Low complexity" evidence="1">
    <location>
        <begin position="101"/>
        <end position="114"/>
    </location>
</feature>
<evidence type="ECO:0000313" key="2">
    <source>
        <dbReference type="EMBL" id="MQM14723.1"/>
    </source>
</evidence>
<protein>
    <submittedName>
        <fullName evidence="2">Uncharacterized protein</fullName>
    </submittedName>
</protein>
<evidence type="ECO:0000313" key="3">
    <source>
        <dbReference type="Proteomes" id="UP000652761"/>
    </source>
</evidence>
<accession>A0A843WTI7</accession>
<comment type="caution">
    <text evidence="2">The sequence shown here is derived from an EMBL/GenBank/DDBJ whole genome shotgun (WGS) entry which is preliminary data.</text>
</comment>
<name>A0A843WTI7_COLES</name>
<feature type="compositionally biased region" description="Basic and acidic residues" evidence="1">
    <location>
        <begin position="26"/>
        <end position="41"/>
    </location>
</feature>
<proteinExistence type="predicted"/>
<sequence length="132" mass="14606">MTPAEPAESNTMRKQTPRHTPAETTKLTEHQGNHVRPESHDTSTNILDLYEVGKEQPGVTPRDTEKPREKHRLTAGTATSDLPKVEGTQTEPSCTSDTPRGQGTTHHGWQQGTTYKPAVECLHNVERGSEKD</sequence>
<reference evidence="2" key="1">
    <citation type="submission" date="2017-07" db="EMBL/GenBank/DDBJ databases">
        <title>Taro Niue Genome Assembly and Annotation.</title>
        <authorList>
            <person name="Atibalentja N."/>
            <person name="Keating K."/>
            <person name="Fields C.J."/>
        </authorList>
    </citation>
    <scope>NUCLEOTIDE SEQUENCE</scope>
    <source>
        <strain evidence="2">Niue_2</strain>
        <tissue evidence="2">Leaf</tissue>
    </source>
</reference>
<feature type="compositionally biased region" description="Polar residues" evidence="1">
    <location>
        <begin position="87"/>
        <end position="99"/>
    </location>
</feature>
<dbReference type="AlphaFoldDB" id="A0A843WTI7"/>
<organism evidence="2 3">
    <name type="scientific">Colocasia esculenta</name>
    <name type="common">Wild taro</name>
    <name type="synonym">Arum esculentum</name>
    <dbReference type="NCBI Taxonomy" id="4460"/>
    <lineage>
        <taxon>Eukaryota</taxon>
        <taxon>Viridiplantae</taxon>
        <taxon>Streptophyta</taxon>
        <taxon>Embryophyta</taxon>
        <taxon>Tracheophyta</taxon>
        <taxon>Spermatophyta</taxon>
        <taxon>Magnoliopsida</taxon>
        <taxon>Liliopsida</taxon>
        <taxon>Araceae</taxon>
        <taxon>Aroideae</taxon>
        <taxon>Colocasieae</taxon>
        <taxon>Colocasia</taxon>
    </lineage>
</organism>
<gene>
    <name evidence="2" type="ORF">Taro_047659</name>
</gene>
<keyword evidence="3" id="KW-1185">Reference proteome</keyword>
<feature type="region of interest" description="Disordered" evidence="1">
    <location>
        <begin position="1"/>
        <end position="115"/>
    </location>
</feature>
<dbReference type="Proteomes" id="UP000652761">
    <property type="component" value="Unassembled WGS sequence"/>
</dbReference>